<dbReference type="EMBL" id="MSDF01000001">
    <property type="protein sequence ID" value="OPB00898.1"/>
    <property type="molecule type" value="Genomic_DNA"/>
</dbReference>
<comment type="caution">
    <text evidence="1">The sequence shown here is derived from an EMBL/GenBank/DDBJ whole genome shotgun (WGS) entry which is preliminary data.</text>
</comment>
<dbReference type="Proteomes" id="UP000190965">
    <property type="component" value="Unassembled WGS sequence"/>
</dbReference>
<dbReference type="AlphaFoldDB" id="A0A1T2Z9X0"/>
<evidence type="ECO:0000313" key="1">
    <source>
        <dbReference type="EMBL" id="OPB00898.1"/>
    </source>
</evidence>
<protein>
    <submittedName>
        <fullName evidence="1">Uncharacterized protein</fullName>
    </submittedName>
</protein>
<name>A0A1T2Z9X0_PSEFL</name>
<dbReference type="RefSeq" id="WP_078738027.1">
    <property type="nucleotide sequence ID" value="NZ_MSDF01000001.1"/>
</dbReference>
<evidence type="ECO:0000313" key="2">
    <source>
        <dbReference type="Proteomes" id="UP000190965"/>
    </source>
</evidence>
<dbReference type="Gene3D" id="3.40.50.720">
    <property type="entry name" value="NAD(P)-binding Rossmann-like Domain"/>
    <property type="match status" value="1"/>
</dbReference>
<proteinExistence type="predicted"/>
<organism evidence="1 2">
    <name type="scientific">Pseudomonas fluorescens</name>
    <dbReference type="NCBI Taxonomy" id="294"/>
    <lineage>
        <taxon>Bacteria</taxon>
        <taxon>Pseudomonadati</taxon>
        <taxon>Pseudomonadota</taxon>
        <taxon>Gammaproteobacteria</taxon>
        <taxon>Pseudomonadales</taxon>
        <taxon>Pseudomonadaceae</taxon>
        <taxon>Pseudomonas</taxon>
    </lineage>
</organism>
<reference evidence="1 2" key="1">
    <citation type="submission" date="2016-12" db="EMBL/GenBank/DDBJ databases">
        <title>Draft genome sequences of seven strains of Pseudomonas fluorescens that produce 4-formylaminooxyvinylglycine.</title>
        <authorList>
            <person name="Okrent R.A."/>
            <person name="Manning V.A."/>
            <person name="Trippe K.M."/>
        </authorList>
    </citation>
    <scope>NUCLEOTIDE SEQUENCE [LARGE SCALE GENOMIC DNA]</scope>
    <source>
        <strain evidence="1 2">P5A</strain>
    </source>
</reference>
<accession>A0A1T2Z9X0</accession>
<dbReference type="OrthoDB" id="4392084at2"/>
<sequence>MEASRSAAMLANVLDGLEHANSGLRRWSSIRALKFTAPTFGQGSHACTRERCGHTPPNLYVAQEAQLRKRAEHSRWDYVALHPDLMVGDIYGDPMNIAMVISVLAELFHAQVPQAIPLHRLGLWPATAM</sequence>
<gene>
    <name evidence="1" type="ORF">BFW87_00340</name>
</gene>